<organism evidence="1 2">
    <name type="scientific">Paraoerskovia sediminicola</name>
    <dbReference type="NCBI Taxonomy" id="1138587"/>
    <lineage>
        <taxon>Bacteria</taxon>
        <taxon>Bacillati</taxon>
        <taxon>Actinomycetota</taxon>
        <taxon>Actinomycetes</taxon>
        <taxon>Micrococcales</taxon>
        <taxon>Cellulomonadaceae</taxon>
        <taxon>Paraoerskovia</taxon>
    </lineage>
</organism>
<evidence type="ECO:0000313" key="1">
    <source>
        <dbReference type="EMBL" id="BDZ43680.1"/>
    </source>
</evidence>
<evidence type="ECO:0000313" key="2">
    <source>
        <dbReference type="Proteomes" id="UP001321475"/>
    </source>
</evidence>
<accession>A0ABN6XJ85</accession>
<evidence type="ECO:0008006" key="3">
    <source>
        <dbReference type="Google" id="ProtNLM"/>
    </source>
</evidence>
<protein>
    <recommendedName>
        <fullName evidence="3">SatD family (SatD)</fullName>
    </recommendedName>
</protein>
<sequence>MFVLTFDQRRSTGAPDRVPEAVAALSAVAAPSQERSALVLPIERTVGDEAQALLDDASTTVALVLELARHGGWSIGLGIGGVRTPLGASTRASTGDAYVRAREAVERAKSRGPSVPLAVEGPDPDAAREVEALLRLLAVVVGRRTARGWEAVDGLLEHGGRQTDVARALGISEQAVSQRLRTGLWAEETAARPVVERLLTEADR</sequence>
<reference evidence="2" key="1">
    <citation type="journal article" date="2019" name="Int. J. Syst. Evol. Microbiol.">
        <title>The Global Catalogue of Microorganisms (GCM) 10K type strain sequencing project: providing services to taxonomists for standard genome sequencing and annotation.</title>
        <authorList>
            <consortium name="The Broad Institute Genomics Platform"/>
            <consortium name="The Broad Institute Genome Sequencing Center for Infectious Disease"/>
            <person name="Wu L."/>
            <person name="Ma J."/>
        </authorList>
    </citation>
    <scope>NUCLEOTIDE SEQUENCE [LARGE SCALE GENOMIC DNA]</scope>
    <source>
        <strain evidence="2">NBRC 108565</strain>
    </source>
</reference>
<dbReference type="RefSeq" id="WP_286217848.1">
    <property type="nucleotide sequence ID" value="NZ_AP027729.1"/>
</dbReference>
<name>A0ABN6XJ85_9CELL</name>
<proteinExistence type="predicted"/>
<keyword evidence="2" id="KW-1185">Reference proteome</keyword>
<gene>
    <name evidence="1" type="ORF">GCM10025865_29790</name>
</gene>
<dbReference type="EMBL" id="AP027729">
    <property type="protein sequence ID" value="BDZ43680.1"/>
    <property type="molecule type" value="Genomic_DNA"/>
</dbReference>
<dbReference type="Proteomes" id="UP001321475">
    <property type="component" value="Chromosome"/>
</dbReference>